<accession>A0ABW3UPI7</accession>
<evidence type="ECO:0000256" key="5">
    <source>
        <dbReference type="SAM" id="Phobius"/>
    </source>
</evidence>
<keyword evidence="7" id="KW-1185">Reference proteome</keyword>
<comment type="caution">
    <text evidence="6">The sequence shown here is derived from an EMBL/GenBank/DDBJ whole genome shotgun (WGS) entry which is preliminary data.</text>
</comment>
<sequence length="320" mass="34374">MLNKLNKALEKVMPLLTPTAVVVGLLCSAWLHSLSFLVSWIFAVMTFAGSIGSNFRDLGKVMKHPLPIIATFLILHIAMPLLGWAAGSLAFPGDDLTQTGFVLLFVIPTGVVSLVWVTIYGGNIALTLALILLDTLLSPFIVPLSLSLIVGAKVHLDGMAMMNGLLWMVVVPSVVGMILNHLTKGQIKKVWGPRLAPFTKIGLFIVVAINSSVVAPHLKEMNAKLIVIIAVAFVCATIGYLAGWLVSRGMKWDQDVTVALTFNSGMRNLSAGAVLAINFFPPPVVLPVIAGMLFQQLLAAMYGHNLNKRYGLKNEPSQAA</sequence>
<feature type="transmembrane region" description="Helical" evidence="5">
    <location>
        <begin position="67"/>
        <end position="87"/>
    </location>
</feature>
<comment type="subcellular location">
    <subcellularLocation>
        <location evidence="1">Membrane</location>
        <topology evidence="1">Multi-pass membrane protein</topology>
    </subcellularLocation>
</comment>
<evidence type="ECO:0000313" key="7">
    <source>
        <dbReference type="Proteomes" id="UP001597180"/>
    </source>
</evidence>
<feature type="transmembrane region" description="Helical" evidence="5">
    <location>
        <begin position="126"/>
        <end position="152"/>
    </location>
</feature>
<evidence type="ECO:0000313" key="6">
    <source>
        <dbReference type="EMBL" id="MFD1222242.1"/>
    </source>
</evidence>
<dbReference type="InterPro" id="IPR004710">
    <property type="entry name" value="Bilac:Na_transpt"/>
</dbReference>
<feature type="transmembrane region" description="Helical" evidence="5">
    <location>
        <begin position="99"/>
        <end position="119"/>
    </location>
</feature>
<dbReference type="PANTHER" id="PTHR10361">
    <property type="entry name" value="SODIUM-BILE ACID COTRANSPORTER"/>
    <property type="match status" value="1"/>
</dbReference>
<feature type="transmembrane region" description="Helical" evidence="5">
    <location>
        <begin position="164"/>
        <end position="183"/>
    </location>
</feature>
<feature type="transmembrane region" description="Helical" evidence="5">
    <location>
        <begin position="195"/>
        <end position="213"/>
    </location>
</feature>
<feature type="transmembrane region" description="Helical" evidence="5">
    <location>
        <begin position="225"/>
        <end position="246"/>
    </location>
</feature>
<evidence type="ECO:0000256" key="1">
    <source>
        <dbReference type="ARBA" id="ARBA00004141"/>
    </source>
</evidence>
<evidence type="ECO:0000256" key="2">
    <source>
        <dbReference type="ARBA" id="ARBA00022692"/>
    </source>
</evidence>
<dbReference type="InterPro" id="IPR038770">
    <property type="entry name" value="Na+/solute_symporter_sf"/>
</dbReference>
<dbReference type="Pfam" id="PF01758">
    <property type="entry name" value="SBF"/>
    <property type="match status" value="1"/>
</dbReference>
<keyword evidence="2 5" id="KW-0812">Transmembrane</keyword>
<dbReference type="EMBL" id="JBHTLU010000023">
    <property type="protein sequence ID" value="MFD1222242.1"/>
    <property type="molecule type" value="Genomic_DNA"/>
</dbReference>
<reference evidence="7" key="1">
    <citation type="journal article" date="2019" name="Int. J. Syst. Evol. Microbiol.">
        <title>The Global Catalogue of Microorganisms (GCM) 10K type strain sequencing project: providing services to taxonomists for standard genome sequencing and annotation.</title>
        <authorList>
            <consortium name="The Broad Institute Genomics Platform"/>
            <consortium name="The Broad Institute Genome Sequencing Center for Infectious Disease"/>
            <person name="Wu L."/>
            <person name="Ma J."/>
        </authorList>
    </citation>
    <scope>NUCLEOTIDE SEQUENCE [LARGE SCALE GENOMIC DNA]</scope>
    <source>
        <strain evidence="7">CCUG 53270</strain>
    </source>
</reference>
<proteinExistence type="predicted"/>
<gene>
    <name evidence="6" type="ORF">ACFQ4B_19150</name>
</gene>
<dbReference type="RefSeq" id="WP_345589548.1">
    <property type="nucleotide sequence ID" value="NZ_BAABJG010000018.1"/>
</dbReference>
<dbReference type="PANTHER" id="PTHR10361:SF28">
    <property type="entry name" value="P3 PROTEIN-RELATED"/>
    <property type="match status" value="1"/>
</dbReference>
<name>A0ABW3UPI7_9BACL</name>
<keyword evidence="3 5" id="KW-1133">Transmembrane helix</keyword>
<feature type="transmembrane region" description="Helical" evidence="5">
    <location>
        <begin position="12"/>
        <end position="31"/>
    </location>
</feature>
<dbReference type="Proteomes" id="UP001597180">
    <property type="component" value="Unassembled WGS sequence"/>
</dbReference>
<dbReference type="Gene3D" id="1.20.1530.20">
    <property type="match status" value="1"/>
</dbReference>
<evidence type="ECO:0000256" key="3">
    <source>
        <dbReference type="ARBA" id="ARBA00022989"/>
    </source>
</evidence>
<dbReference type="InterPro" id="IPR002657">
    <property type="entry name" value="BilAc:Na_symport/Acr3"/>
</dbReference>
<organism evidence="6 7">
    <name type="scientific">Paenibacillus vulneris</name>
    <dbReference type="NCBI Taxonomy" id="1133364"/>
    <lineage>
        <taxon>Bacteria</taxon>
        <taxon>Bacillati</taxon>
        <taxon>Bacillota</taxon>
        <taxon>Bacilli</taxon>
        <taxon>Bacillales</taxon>
        <taxon>Paenibacillaceae</taxon>
        <taxon>Paenibacillus</taxon>
    </lineage>
</organism>
<protein>
    <submittedName>
        <fullName evidence="6">Bile acid:sodium symporter family protein</fullName>
    </submittedName>
</protein>
<feature type="transmembrane region" description="Helical" evidence="5">
    <location>
        <begin position="37"/>
        <end position="55"/>
    </location>
</feature>
<keyword evidence="4 5" id="KW-0472">Membrane</keyword>
<evidence type="ECO:0000256" key="4">
    <source>
        <dbReference type="ARBA" id="ARBA00023136"/>
    </source>
</evidence>